<dbReference type="SUPFAM" id="SSF47384">
    <property type="entry name" value="Homodimeric domain of signal transducing histidine kinase"/>
    <property type="match status" value="1"/>
</dbReference>
<dbReference type="PROSITE" id="PS50885">
    <property type="entry name" value="HAMP"/>
    <property type="match status" value="1"/>
</dbReference>
<dbReference type="PROSITE" id="PS51257">
    <property type="entry name" value="PROKAR_LIPOPROTEIN"/>
    <property type="match status" value="1"/>
</dbReference>
<evidence type="ECO:0000256" key="7">
    <source>
        <dbReference type="ARBA" id="ARBA00022777"/>
    </source>
</evidence>
<evidence type="ECO:0000256" key="2">
    <source>
        <dbReference type="ARBA" id="ARBA00004370"/>
    </source>
</evidence>
<dbReference type="OrthoDB" id="9804645at2"/>
<reference evidence="13 14" key="1">
    <citation type="submission" date="2017-08" db="EMBL/GenBank/DDBJ databases">
        <title>Draft Genome Sequence of Hafnia alvei CITHA-6 Isolated from Raw Bovine Milk.</title>
        <authorList>
            <person name="Culligan E.P."/>
            <person name="Mcsweeney A."/>
            <person name="O'Doherty C."/>
            <person name="Gleeson E."/>
            <person name="O'Riordan D."/>
            <person name="Sleator R.D."/>
        </authorList>
    </citation>
    <scope>NUCLEOTIDE SEQUENCE [LARGE SCALE GENOMIC DNA]</scope>
    <source>
        <strain evidence="13 14">CITHA-6</strain>
    </source>
</reference>
<dbReference type="Pfam" id="PF00512">
    <property type="entry name" value="HisKA"/>
    <property type="match status" value="1"/>
</dbReference>
<feature type="domain" description="Histidine kinase" evidence="11">
    <location>
        <begin position="274"/>
        <end position="489"/>
    </location>
</feature>
<dbReference type="AlphaFoldDB" id="A0A2A2M7Y8"/>
<comment type="subcellular location">
    <subcellularLocation>
        <location evidence="2">Membrane</location>
    </subcellularLocation>
</comment>
<dbReference type="CDD" id="cd00082">
    <property type="entry name" value="HisKA"/>
    <property type="match status" value="1"/>
</dbReference>
<dbReference type="GO" id="GO:0000156">
    <property type="term" value="F:phosphorelay response regulator activity"/>
    <property type="evidence" value="ECO:0007669"/>
    <property type="project" value="TreeGrafter"/>
</dbReference>
<evidence type="ECO:0000256" key="10">
    <source>
        <dbReference type="SAM" id="Phobius"/>
    </source>
</evidence>
<name>A0A2A2M7Y8_9GAMM</name>
<dbReference type="PANTHER" id="PTHR42878">
    <property type="entry name" value="TWO-COMPONENT HISTIDINE KINASE"/>
    <property type="match status" value="1"/>
</dbReference>
<evidence type="ECO:0000256" key="5">
    <source>
        <dbReference type="ARBA" id="ARBA00022679"/>
    </source>
</evidence>
<comment type="catalytic activity">
    <reaction evidence="1">
        <text>ATP + protein L-histidine = ADP + protein N-phospho-L-histidine.</text>
        <dbReference type="EC" id="2.7.13.3"/>
    </reaction>
</comment>
<keyword evidence="10" id="KW-0812">Transmembrane</keyword>
<feature type="domain" description="HAMP" evidence="12">
    <location>
        <begin position="199"/>
        <end position="259"/>
    </location>
</feature>
<dbReference type="GO" id="GO:0000155">
    <property type="term" value="F:phosphorelay sensor kinase activity"/>
    <property type="evidence" value="ECO:0007669"/>
    <property type="project" value="InterPro"/>
</dbReference>
<evidence type="ECO:0000313" key="14">
    <source>
        <dbReference type="Proteomes" id="UP000218796"/>
    </source>
</evidence>
<keyword evidence="6" id="KW-0547">Nucleotide-binding</keyword>
<evidence type="ECO:0000313" key="13">
    <source>
        <dbReference type="EMBL" id="PAV94840.1"/>
    </source>
</evidence>
<proteinExistence type="predicted"/>
<dbReference type="GO" id="GO:0016020">
    <property type="term" value="C:membrane"/>
    <property type="evidence" value="ECO:0007669"/>
    <property type="project" value="UniProtKB-SubCell"/>
</dbReference>
<keyword evidence="5" id="KW-0808">Transferase</keyword>
<evidence type="ECO:0000256" key="3">
    <source>
        <dbReference type="ARBA" id="ARBA00012438"/>
    </source>
</evidence>
<evidence type="ECO:0000259" key="11">
    <source>
        <dbReference type="PROSITE" id="PS50109"/>
    </source>
</evidence>
<keyword evidence="10" id="KW-0472">Membrane</keyword>
<dbReference type="Gene3D" id="3.30.565.10">
    <property type="entry name" value="Histidine kinase-like ATPase, C-terminal domain"/>
    <property type="match status" value="1"/>
</dbReference>
<dbReference type="Proteomes" id="UP000218796">
    <property type="component" value="Unassembled WGS sequence"/>
</dbReference>
<evidence type="ECO:0000256" key="9">
    <source>
        <dbReference type="ARBA" id="ARBA00023012"/>
    </source>
</evidence>
<dbReference type="Gene3D" id="1.10.287.130">
    <property type="match status" value="1"/>
</dbReference>
<dbReference type="EC" id="2.7.13.3" evidence="3"/>
<keyword evidence="8" id="KW-0067">ATP-binding</keyword>
<dbReference type="InterPro" id="IPR003660">
    <property type="entry name" value="HAMP_dom"/>
</dbReference>
<evidence type="ECO:0000256" key="1">
    <source>
        <dbReference type="ARBA" id="ARBA00000085"/>
    </source>
</evidence>
<dbReference type="InterPro" id="IPR003594">
    <property type="entry name" value="HATPase_dom"/>
</dbReference>
<gene>
    <name evidence="13" type="ORF">CJD50_19040</name>
</gene>
<dbReference type="SMART" id="SM00387">
    <property type="entry name" value="HATPase_c"/>
    <property type="match status" value="1"/>
</dbReference>
<sequence>MNRLSLSQRLTLVFALLLVACCAVSGWLQVRSNTQYSQQVIQRLSVNLAQHITENNKLLGPQGLNPASVKKLFDQLMSVNPSVEVYLLDKQGHIIGDAAPEGRIKRRDVNLKPINALMQGQSMPVLGDDPRSIDGQKVFSVAPLQVDGKTEGYLYVVLLGEDYARLADDARMGSAALTAFWSMGLIMLFGSLAGWLAFRWVTKPVRQLTRQVIKLEQEGLDYARVMALSVPDADVKSNEVTQLRRAFVLMAKRIAEQWKTLAEQDQQRREFIANISHDLRTPLTSLHGYLETLSVKSSSLSDAERKRYLDIALAQSLKVGRLAQELFELARLEYGVVKPQKERMSFSELLQDIFQKFELTAETRQIRLSADVPKGLPLVNADIYMMERVLTNLLDNAIRHTPSGGYIAVKLWHQDGQMWVQLTDSGTGIPEELKAGLFERPSLLSGVRRQSAGGLGLMIVKRMLQLHDGDIMLVNENEQGACFRLMLPV</sequence>
<dbReference type="InterPro" id="IPR003661">
    <property type="entry name" value="HisK_dim/P_dom"/>
</dbReference>
<dbReference type="PANTHER" id="PTHR42878:SF7">
    <property type="entry name" value="SENSOR HISTIDINE KINASE GLRK"/>
    <property type="match status" value="1"/>
</dbReference>
<dbReference type="InterPro" id="IPR050351">
    <property type="entry name" value="BphY/WalK/GraS-like"/>
</dbReference>
<keyword evidence="14" id="KW-1185">Reference proteome</keyword>
<protein>
    <recommendedName>
        <fullName evidence="3">histidine kinase</fullName>
        <ecNumber evidence="3">2.7.13.3</ecNumber>
    </recommendedName>
</protein>
<evidence type="ECO:0000259" key="12">
    <source>
        <dbReference type="PROSITE" id="PS50885"/>
    </source>
</evidence>
<dbReference type="GO" id="GO:0005524">
    <property type="term" value="F:ATP binding"/>
    <property type="evidence" value="ECO:0007669"/>
    <property type="project" value="UniProtKB-KW"/>
</dbReference>
<dbReference type="FunFam" id="1.10.287.130:FF:000001">
    <property type="entry name" value="Two-component sensor histidine kinase"/>
    <property type="match status" value="1"/>
</dbReference>
<dbReference type="CDD" id="cd00075">
    <property type="entry name" value="HATPase"/>
    <property type="match status" value="1"/>
</dbReference>
<dbReference type="GO" id="GO:0007234">
    <property type="term" value="P:osmosensory signaling via phosphorelay pathway"/>
    <property type="evidence" value="ECO:0007669"/>
    <property type="project" value="TreeGrafter"/>
</dbReference>
<dbReference type="EMBL" id="NQMS01000010">
    <property type="protein sequence ID" value="PAV94840.1"/>
    <property type="molecule type" value="Genomic_DNA"/>
</dbReference>
<dbReference type="SMART" id="SM00388">
    <property type="entry name" value="HisKA"/>
    <property type="match status" value="1"/>
</dbReference>
<dbReference type="InterPro" id="IPR036097">
    <property type="entry name" value="HisK_dim/P_sf"/>
</dbReference>
<dbReference type="PROSITE" id="PS50109">
    <property type="entry name" value="HIS_KIN"/>
    <property type="match status" value="1"/>
</dbReference>
<keyword evidence="10" id="KW-1133">Transmembrane helix</keyword>
<dbReference type="SUPFAM" id="SSF55874">
    <property type="entry name" value="ATPase domain of HSP90 chaperone/DNA topoisomerase II/histidine kinase"/>
    <property type="match status" value="1"/>
</dbReference>
<feature type="transmembrane region" description="Helical" evidence="10">
    <location>
        <begin position="179"/>
        <end position="201"/>
    </location>
</feature>
<evidence type="ECO:0000256" key="8">
    <source>
        <dbReference type="ARBA" id="ARBA00022840"/>
    </source>
</evidence>
<accession>A0A2A2M7Y8</accession>
<dbReference type="InterPro" id="IPR005467">
    <property type="entry name" value="His_kinase_dom"/>
</dbReference>
<dbReference type="Gene3D" id="6.10.340.10">
    <property type="match status" value="1"/>
</dbReference>
<dbReference type="PRINTS" id="PR00344">
    <property type="entry name" value="BCTRLSENSOR"/>
</dbReference>
<dbReference type="RefSeq" id="WP_039189791.1">
    <property type="nucleotide sequence ID" value="NZ_CATYOV010000020.1"/>
</dbReference>
<evidence type="ECO:0000256" key="6">
    <source>
        <dbReference type="ARBA" id="ARBA00022741"/>
    </source>
</evidence>
<dbReference type="GO" id="GO:0030295">
    <property type="term" value="F:protein kinase activator activity"/>
    <property type="evidence" value="ECO:0007669"/>
    <property type="project" value="TreeGrafter"/>
</dbReference>
<dbReference type="InterPro" id="IPR036890">
    <property type="entry name" value="HATPase_C_sf"/>
</dbReference>
<keyword evidence="4" id="KW-0597">Phosphoprotein</keyword>
<keyword evidence="9" id="KW-0902">Two-component regulatory system</keyword>
<evidence type="ECO:0000256" key="4">
    <source>
        <dbReference type="ARBA" id="ARBA00022553"/>
    </source>
</evidence>
<organism evidence="13 14">
    <name type="scientific">Hafnia paralvei</name>
    <dbReference type="NCBI Taxonomy" id="546367"/>
    <lineage>
        <taxon>Bacteria</taxon>
        <taxon>Pseudomonadati</taxon>
        <taxon>Pseudomonadota</taxon>
        <taxon>Gammaproteobacteria</taxon>
        <taxon>Enterobacterales</taxon>
        <taxon>Hafniaceae</taxon>
        <taxon>Hafnia</taxon>
    </lineage>
</organism>
<dbReference type="InterPro" id="IPR004358">
    <property type="entry name" value="Sig_transdc_His_kin-like_C"/>
</dbReference>
<dbReference type="Pfam" id="PF02518">
    <property type="entry name" value="HATPase_c"/>
    <property type="match status" value="1"/>
</dbReference>
<comment type="caution">
    <text evidence="13">The sequence shown here is derived from an EMBL/GenBank/DDBJ whole genome shotgun (WGS) entry which is preliminary data.</text>
</comment>
<keyword evidence="7 13" id="KW-0418">Kinase</keyword>